<gene>
    <name evidence="8" type="primary">sucC</name>
    <name evidence="10" type="ORF">EAX62_14445</name>
</gene>
<reference evidence="10 11" key="1">
    <citation type="submission" date="2018-10" db="EMBL/GenBank/DDBJ databases">
        <title>Tessaracoccus antarcticuss sp. nov., isolated from sediment.</title>
        <authorList>
            <person name="Zhou L.Y."/>
            <person name="Du Z.J."/>
        </authorList>
    </citation>
    <scope>NUCLEOTIDE SEQUENCE [LARGE SCALE GENOMIC DNA]</scope>
    <source>
        <strain evidence="10 11">JDX10</strain>
    </source>
</reference>
<comment type="similarity">
    <text evidence="1 8">Belongs to the succinate/malate CoA ligase beta subunit family.</text>
</comment>
<feature type="binding site" evidence="8">
    <location>
        <begin position="53"/>
        <end position="55"/>
    </location>
    <ligand>
        <name>ATP</name>
        <dbReference type="ChEBI" id="CHEBI:30616"/>
    </ligand>
</feature>
<dbReference type="PANTHER" id="PTHR11815">
    <property type="entry name" value="SUCCINYL-COA SYNTHETASE BETA CHAIN"/>
    <property type="match status" value="1"/>
</dbReference>
<evidence type="ECO:0000256" key="3">
    <source>
        <dbReference type="ARBA" id="ARBA00022598"/>
    </source>
</evidence>
<dbReference type="GO" id="GO:0006099">
    <property type="term" value="P:tricarboxylic acid cycle"/>
    <property type="evidence" value="ECO:0007669"/>
    <property type="project" value="UniProtKB-UniRule"/>
</dbReference>
<dbReference type="NCBIfam" id="TIGR01016">
    <property type="entry name" value="sucCoAbeta"/>
    <property type="match status" value="1"/>
</dbReference>
<dbReference type="InterPro" id="IPR013815">
    <property type="entry name" value="ATP_grasp_subdomain_1"/>
</dbReference>
<dbReference type="SUPFAM" id="SSF52210">
    <property type="entry name" value="Succinyl-CoA synthetase domains"/>
    <property type="match status" value="1"/>
</dbReference>
<evidence type="ECO:0000313" key="10">
    <source>
        <dbReference type="EMBL" id="RMB58388.1"/>
    </source>
</evidence>
<dbReference type="GO" id="GO:0005829">
    <property type="term" value="C:cytosol"/>
    <property type="evidence" value="ECO:0007669"/>
    <property type="project" value="TreeGrafter"/>
</dbReference>
<keyword evidence="6 8" id="KW-0067">ATP-binding</keyword>
<evidence type="ECO:0000313" key="11">
    <source>
        <dbReference type="Proteomes" id="UP000275256"/>
    </source>
</evidence>
<proteinExistence type="inferred from homology"/>
<feature type="binding site" evidence="8">
    <location>
        <position position="257"/>
    </location>
    <ligand>
        <name>substrate</name>
        <note>ligand shared with subunit alpha</note>
    </ligand>
</feature>
<protein>
    <recommendedName>
        <fullName evidence="8">Succinate--CoA ligase [ADP-forming] subunit beta</fullName>
        <ecNumber evidence="8">6.2.1.5</ecNumber>
    </recommendedName>
    <alternativeName>
        <fullName evidence="8">Succinyl-CoA synthetase subunit beta</fullName>
        <shortName evidence="8">SCS-beta</shortName>
    </alternativeName>
</protein>
<dbReference type="RefSeq" id="WP_121902425.1">
    <property type="nucleotide sequence ID" value="NZ_REFW01000004.1"/>
</dbReference>
<dbReference type="Gene3D" id="3.30.1490.20">
    <property type="entry name" value="ATP-grasp fold, A domain"/>
    <property type="match status" value="1"/>
</dbReference>
<name>A0A3M0G194_9ACTN</name>
<comment type="caution">
    <text evidence="10">The sequence shown here is derived from an EMBL/GenBank/DDBJ whole genome shotgun (WGS) entry which is preliminary data.</text>
</comment>
<evidence type="ECO:0000259" key="9">
    <source>
        <dbReference type="PROSITE" id="PS50975"/>
    </source>
</evidence>
<dbReference type="Gene3D" id="3.40.50.261">
    <property type="entry name" value="Succinyl-CoA synthetase domains"/>
    <property type="match status" value="1"/>
</dbReference>
<dbReference type="GO" id="GO:0004775">
    <property type="term" value="F:succinate-CoA ligase (ADP-forming) activity"/>
    <property type="evidence" value="ECO:0007669"/>
    <property type="project" value="UniProtKB-UniRule"/>
</dbReference>
<dbReference type="EMBL" id="REFW01000004">
    <property type="protein sequence ID" value="RMB58388.1"/>
    <property type="molecule type" value="Genomic_DNA"/>
</dbReference>
<dbReference type="InterPro" id="IPR013650">
    <property type="entry name" value="ATP-grasp_succ-CoA_synth-type"/>
</dbReference>
<dbReference type="GO" id="GO:0004776">
    <property type="term" value="F:succinate-CoA ligase (GDP-forming) activity"/>
    <property type="evidence" value="ECO:0007669"/>
    <property type="project" value="RHEA"/>
</dbReference>
<dbReference type="FunFam" id="3.40.50.261:FF:000007">
    <property type="entry name" value="Succinate--CoA ligase [ADP-forming] subunit beta"/>
    <property type="match status" value="1"/>
</dbReference>
<dbReference type="SUPFAM" id="SSF56059">
    <property type="entry name" value="Glutathione synthetase ATP-binding domain-like"/>
    <property type="match status" value="1"/>
</dbReference>
<keyword evidence="3 8" id="KW-0436">Ligase</keyword>
<comment type="subunit">
    <text evidence="8">Heterotetramer of two alpha and two beta subunits.</text>
</comment>
<dbReference type="PIRSF" id="PIRSF001554">
    <property type="entry name" value="SucCS_beta"/>
    <property type="match status" value="1"/>
</dbReference>
<comment type="function">
    <text evidence="8">Succinyl-CoA synthetase functions in the citric acid cycle (TCA), coupling the hydrolysis of succinyl-CoA to the synthesis of either ATP or GTP and thus represents the only step of substrate-level phosphorylation in the TCA. The beta subunit provides nucleotide specificity of the enzyme and binds the substrate succinate, while the binding sites for coenzyme A and phosphate are found in the alpha subunit.</text>
</comment>
<dbReference type="NCBIfam" id="NF001913">
    <property type="entry name" value="PRK00696.1"/>
    <property type="match status" value="1"/>
</dbReference>
<comment type="caution">
    <text evidence="8">Lacks conserved residue(s) required for the propagation of feature annotation.</text>
</comment>
<feature type="binding site" evidence="8">
    <location>
        <position position="192"/>
    </location>
    <ligand>
        <name>Mg(2+)</name>
        <dbReference type="ChEBI" id="CHEBI:18420"/>
    </ligand>
</feature>
<feature type="binding site" evidence="8">
    <location>
        <begin position="320"/>
        <end position="322"/>
    </location>
    <ligand>
        <name>substrate</name>
        <note>ligand shared with subunit alpha</note>
    </ligand>
</feature>
<dbReference type="InterPro" id="IPR005811">
    <property type="entry name" value="SUCC_ACL_C"/>
</dbReference>
<dbReference type="OrthoDB" id="9802602at2"/>
<evidence type="ECO:0000256" key="4">
    <source>
        <dbReference type="ARBA" id="ARBA00022723"/>
    </source>
</evidence>
<dbReference type="HAMAP" id="MF_00558">
    <property type="entry name" value="Succ_CoA_beta"/>
    <property type="match status" value="1"/>
</dbReference>
<feature type="binding site" evidence="8">
    <location>
        <position position="46"/>
    </location>
    <ligand>
        <name>ATP</name>
        <dbReference type="ChEBI" id="CHEBI:30616"/>
    </ligand>
</feature>
<dbReference type="FunFam" id="3.30.470.20:FF:000002">
    <property type="entry name" value="Succinate--CoA ligase [ADP-forming] subunit beta"/>
    <property type="match status" value="1"/>
</dbReference>
<comment type="pathway">
    <text evidence="8">Carbohydrate metabolism; tricarboxylic acid cycle; succinate from succinyl-CoA (ligase route): step 1/1.</text>
</comment>
<comment type="cofactor">
    <cofactor evidence="8">
        <name>Mg(2+)</name>
        <dbReference type="ChEBI" id="CHEBI:18420"/>
    </cofactor>
    <text evidence="8">Binds 1 Mg(2+) ion per subunit.</text>
</comment>
<feature type="binding site" evidence="8">
    <location>
        <position position="206"/>
    </location>
    <ligand>
        <name>Mg(2+)</name>
        <dbReference type="ChEBI" id="CHEBI:18420"/>
    </ligand>
</feature>
<accession>A0A3M0G194</accession>
<dbReference type="GO" id="GO:0000287">
    <property type="term" value="F:magnesium ion binding"/>
    <property type="evidence" value="ECO:0007669"/>
    <property type="project" value="UniProtKB-UniRule"/>
</dbReference>
<feature type="binding site" evidence="8">
    <location>
        <position position="95"/>
    </location>
    <ligand>
        <name>ATP</name>
        <dbReference type="ChEBI" id="CHEBI:30616"/>
    </ligand>
</feature>
<dbReference type="Pfam" id="PF00549">
    <property type="entry name" value="Ligase_CoA"/>
    <property type="match status" value="1"/>
</dbReference>
<feature type="domain" description="ATP-grasp" evidence="9">
    <location>
        <begin position="9"/>
        <end position="220"/>
    </location>
</feature>
<dbReference type="GO" id="GO:0042709">
    <property type="term" value="C:succinate-CoA ligase complex"/>
    <property type="evidence" value="ECO:0007669"/>
    <property type="project" value="TreeGrafter"/>
</dbReference>
<dbReference type="InterPro" id="IPR011761">
    <property type="entry name" value="ATP-grasp"/>
</dbReference>
<evidence type="ECO:0000256" key="2">
    <source>
        <dbReference type="ARBA" id="ARBA00022532"/>
    </source>
</evidence>
<organism evidence="10 11">
    <name type="scientific">Tessaracoccus antarcticus</name>
    <dbReference type="NCBI Taxonomy" id="2479848"/>
    <lineage>
        <taxon>Bacteria</taxon>
        <taxon>Bacillati</taxon>
        <taxon>Actinomycetota</taxon>
        <taxon>Actinomycetes</taxon>
        <taxon>Propionibacteriales</taxon>
        <taxon>Propionibacteriaceae</taxon>
        <taxon>Tessaracoccus</taxon>
    </lineage>
</organism>
<dbReference type="PROSITE" id="PS01217">
    <property type="entry name" value="SUCCINYL_COA_LIG_3"/>
    <property type="match status" value="1"/>
</dbReference>
<evidence type="ECO:0000256" key="7">
    <source>
        <dbReference type="ARBA" id="ARBA00022842"/>
    </source>
</evidence>
<dbReference type="UniPathway" id="UPA00223">
    <property type="reaction ID" value="UER00999"/>
</dbReference>
<keyword evidence="5 8" id="KW-0547">Nucleotide-binding</keyword>
<comment type="catalytic activity">
    <reaction evidence="8">
        <text>succinate + ATP + CoA = succinyl-CoA + ADP + phosphate</text>
        <dbReference type="Rhea" id="RHEA:17661"/>
        <dbReference type="ChEBI" id="CHEBI:30031"/>
        <dbReference type="ChEBI" id="CHEBI:30616"/>
        <dbReference type="ChEBI" id="CHEBI:43474"/>
        <dbReference type="ChEBI" id="CHEBI:57287"/>
        <dbReference type="ChEBI" id="CHEBI:57292"/>
        <dbReference type="ChEBI" id="CHEBI:456216"/>
        <dbReference type="EC" id="6.2.1.5"/>
    </reaction>
</comment>
<dbReference type="AlphaFoldDB" id="A0A3M0G194"/>
<evidence type="ECO:0000256" key="6">
    <source>
        <dbReference type="ARBA" id="ARBA00022840"/>
    </source>
</evidence>
<keyword evidence="2 8" id="KW-0816">Tricarboxylic acid cycle</keyword>
<evidence type="ECO:0000256" key="8">
    <source>
        <dbReference type="HAMAP-Rule" id="MF_00558"/>
    </source>
</evidence>
<evidence type="ECO:0000256" key="5">
    <source>
        <dbReference type="ARBA" id="ARBA00022741"/>
    </source>
</evidence>
<evidence type="ECO:0000256" key="1">
    <source>
        <dbReference type="ARBA" id="ARBA00009182"/>
    </source>
</evidence>
<dbReference type="Gene3D" id="3.30.470.20">
    <property type="entry name" value="ATP-grasp fold, B domain"/>
    <property type="match status" value="1"/>
</dbReference>
<dbReference type="Proteomes" id="UP000275256">
    <property type="component" value="Unassembled WGS sequence"/>
</dbReference>
<dbReference type="GO" id="GO:0005524">
    <property type="term" value="F:ATP binding"/>
    <property type="evidence" value="ECO:0007669"/>
    <property type="project" value="UniProtKB-UniRule"/>
</dbReference>
<keyword evidence="7 8" id="KW-0460">Magnesium</keyword>
<comment type="catalytic activity">
    <reaction evidence="8">
        <text>GTP + succinate + CoA = succinyl-CoA + GDP + phosphate</text>
        <dbReference type="Rhea" id="RHEA:22120"/>
        <dbReference type="ChEBI" id="CHEBI:30031"/>
        <dbReference type="ChEBI" id="CHEBI:37565"/>
        <dbReference type="ChEBI" id="CHEBI:43474"/>
        <dbReference type="ChEBI" id="CHEBI:57287"/>
        <dbReference type="ChEBI" id="CHEBI:57292"/>
        <dbReference type="ChEBI" id="CHEBI:58189"/>
    </reaction>
</comment>
<dbReference type="PANTHER" id="PTHR11815:SF10">
    <property type="entry name" value="SUCCINATE--COA LIGASE [GDP-FORMING] SUBUNIT BETA, MITOCHONDRIAL"/>
    <property type="match status" value="1"/>
</dbReference>
<dbReference type="Pfam" id="PF08442">
    <property type="entry name" value="ATP-grasp_2"/>
    <property type="match status" value="1"/>
</dbReference>
<dbReference type="EC" id="6.2.1.5" evidence="8"/>
<dbReference type="PROSITE" id="PS50975">
    <property type="entry name" value="ATP_GRASP"/>
    <property type="match status" value="1"/>
</dbReference>
<sequence length="391" mass="40942">MDLLEYQARELFESFDVPVLPGVVATTPAAARDAFGQLDSDVAVVKAQVRAGGRGKAGGVKLVRSADEAETTAAAILDLVIKDLPVDAVMLSPGADIAEEFYFSILLDRTAGSYLAMCSVEGGIDIETLAVERPEALVKVALDPSSGITADVARDIVEQAGFKEADKDAVAAVLQKLWTVFHESDATLVEVNPLVKVAGGAILALDAKVTLDENAEYRHDDWGNYHETSAAVDLERQARELDLNYVKLDGNVGVIGNGAGLVMSTLDVVERAGRDLPGHPKPANFLDIGGGASSTVMANGLRIIMSDPQVKAVLVNVFGGITACNDVAQGIVAALEVLGDEANLPIVVRLDGNAVDVGKAILREANHPLIRVENTMDGAAAAVAKLASERS</sequence>
<dbReference type="GO" id="GO:0006104">
    <property type="term" value="P:succinyl-CoA metabolic process"/>
    <property type="evidence" value="ECO:0007669"/>
    <property type="project" value="TreeGrafter"/>
</dbReference>
<dbReference type="InterPro" id="IPR016102">
    <property type="entry name" value="Succinyl-CoA_synth-like"/>
</dbReference>
<dbReference type="InterPro" id="IPR005809">
    <property type="entry name" value="Succ_CoA_ligase-like_bsu"/>
</dbReference>
<keyword evidence="4 8" id="KW-0479">Metal-binding</keyword>
<dbReference type="InterPro" id="IPR017866">
    <property type="entry name" value="Succ-CoA_synthase_bsu_CS"/>
</dbReference>
<feature type="binding site" evidence="8">
    <location>
        <position position="100"/>
    </location>
    <ligand>
        <name>ATP</name>
        <dbReference type="ChEBI" id="CHEBI:30616"/>
    </ligand>
</feature>
<keyword evidence="11" id="KW-1185">Reference proteome</keyword>